<dbReference type="GO" id="GO:0051213">
    <property type="term" value="F:dioxygenase activity"/>
    <property type="evidence" value="ECO:0007669"/>
    <property type="project" value="UniProtKB-KW"/>
</dbReference>
<dbReference type="SUPFAM" id="SSF54593">
    <property type="entry name" value="Glyoxalase/Bleomycin resistance protein/Dihydroxybiphenyl dioxygenase"/>
    <property type="match status" value="2"/>
</dbReference>
<organism evidence="10 13">
    <name type="scientific">Leptospira langatensis</name>
    <dbReference type="NCBI Taxonomy" id="2484983"/>
    <lineage>
        <taxon>Bacteria</taxon>
        <taxon>Pseudomonadati</taxon>
        <taxon>Spirochaetota</taxon>
        <taxon>Spirochaetia</taxon>
        <taxon>Leptospirales</taxon>
        <taxon>Leptospiraceae</taxon>
        <taxon>Leptospira</taxon>
    </lineage>
</organism>
<evidence type="ECO:0000256" key="2">
    <source>
        <dbReference type="ARBA" id="ARBA00008784"/>
    </source>
</evidence>
<evidence type="ECO:0000256" key="5">
    <source>
        <dbReference type="ARBA" id="ARBA00022964"/>
    </source>
</evidence>
<dbReference type="PROSITE" id="PS51819">
    <property type="entry name" value="VOC"/>
    <property type="match status" value="1"/>
</dbReference>
<keyword evidence="5 8" id="KW-0223">Dioxygenase</keyword>
<keyword evidence="6 8" id="KW-0560">Oxidoreductase</keyword>
<dbReference type="EMBL" id="RQGC01000001">
    <property type="protein sequence ID" value="TGL43289.1"/>
    <property type="molecule type" value="Genomic_DNA"/>
</dbReference>
<dbReference type="Proteomes" id="UP000297946">
    <property type="component" value="Unassembled WGS sequence"/>
</dbReference>
<dbReference type="Proteomes" id="UP000297273">
    <property type="component" value="Unassembled WGS sequence"/>
</dbReference>
<dbReference type="InterPro" id="IPR051332">
    <property type="entry name" value="Fosfomycin_Res_Enzymes"/>
</dbReference>
<sequence length="327" mass="37579">MFEIPSVHPFNFAQLGYAIIDSEQLDQWLVFGRDAIGLHAEYLSEDTLSFRIDRHARRFLIQKGKAEDFTCLGFQIQDESSLKTILGILKKKKIEVRKGNGIEADLRGVGSFWQFSGPKGLKIEIFTDPILTNTPLTMLSEGFVTEEFGMGHVALVSKQPEKLVEFWMEIFGARISDFIEQKMSGVTLDITFLRMNPRHHSVAIAATRGLRMDPISKKIQHLNIEAKNLEDMTQAYHRCKQLGFEIAHGIGQHPNDQELSFYVITPSGFEFEVGWNPISVSESHWKQNTYKQISAWGHQPEISTKLSRWNEFRRGFFSLFRSEYVPF</sequence>
<dbReference type="Pfam" id="PF22632">
    <property type="entry name" value="BphC_D1"/>
    <property type="match status" value="1"/>
</dbReference>
<evidence type="ECO:0000256" key="1">
    <source>
        <dbReference type="ARBA" id="ARBA00001954"/>
    </source>
</evidence>
<evidence type="ECO:0000259" key="9">
    <source>
        <dbReference type="PROSITE" id="PS51819"/>
    </source>
</evidence>
<reference evidence="11" key="1">
    <citation type="submission" date="2018-10" db="EMBL/GenBank/DDBJ databases">
        <authorList>
            <person name="Vincent A.T."/>
            <person name="Schiettekatte O."/>
            <person name="Bourhy P."/>
            <person name="Veyrier F.J."/>
            <person name="Picardeau M."/>
        </authorList>
    </citation>
    <scope>NUCLEOTIDE SEQUENCE</scope>
    <source>
        <strain evidence="11">201702690</strain>
    </source>
</reference>
<dbReference type="InterPro" id="IPR004360">
    <property type="entry name" value="Glyas_Fos-R_dOase_dom"/>
</dbReference>
<comment type="similarity">
    <text evidence="2 8">Belongs to the extradiol ring-cleavage dioxygenase family.</text>
</comment>
<accession>A0A5F1ZZ79</accession>
<evidence type="ECO:0000256" key="6">
    <source>
        <dbReference type="ARBA" id="ARBA00023002"/>
    </source>
</evidence>
<evidence type="ECO:0000256" key="4">
    <source>
        <dbReference type="ARBA" id="ARBA00022797"/>
    </source>
</evidence>
<dbReference type="OrthoDB" id="371072at2"/>
<dbReference type="EMBL" id="RQER01000011">
    <property type="protein sequence ID" value="TGJ98375.1"/>
    <property type="molecule type" value="Genomic_DNA"/>
</dbReference>
<evidence type="ECO:0000313" key="11">
    <source>
        <dbReference type="EMBL" id="TGL43289.1"/>
    </source>
</evidence>
<keyword evidence="3" id="KW-0479">Metal-binding</keyword>
<evidence type="ECO:0000256" key="7">
    <source>
        <dbReference type="ARBA" id="ARBA00023004"/>
    </source>
</evidence>
<evidence type="ECO:0000313" key="12">
    <source>
        <dbReference type="Proteomes" id="UP000297273"/>
    </source>
</evidence>
<dbReference type="Gene3D" id="3.10.180.10">
    <property type="entry name" value="2,3-Dihydroxybiphenyl 1,2-Dioxygenase, domain 1"/>
    <property type="match status" value="2"/>
</dbReference>
<dbReference type="AlphaFoldDB" id="A0A5F1ZZ79"/>
<comment type="caution">
    <text evidence="10">The sequence shown here is derived from an EMBL/GenBank/DDBJ whole genome shotgun (WGS) entry which is preliminary data.</text>
</comment>
<dbReference type="GO" id="GO:0008198">
    <property type="term" value="F:ferrous iron binding"/>
    <property type="evidence" value="ECO:0007669"/>
    <property type="project" value="InterPro"/>
</dbReference>
<dbReference type="RefSeq" id="WP_135642195.1">
    <property type="nucleotide sequence ID" value="NZ_RQER01000011.1"/>
</dbReference>
<proteinExistence type="inferred from homology"/>
<gene>
    <name evidence="10" type="ORF">EHO57_17365</name>
    <name evidence="11" type="ORF">EHQ53_01225</name>
</gene>
<keyword evidence="4 8" id="KW-0058">Aromatic hydrocarbons catabolism</keyword>
<evidence type="ECO:0000256" key="3">
    <source>
        <dbReference type="ARBA" id="ARBA00022723"/>
    </source>
</evidence>
<name>A0A5F1ZZ79_9LEPT</name>
<reference evidence="12 13" key="2">
    <citation type="journal article" date="2019" name="PLoS Negl. Trop. Dis.">
        <title>Revisiting the worldwide diversity of Leptospira species in the environment.</title>
        <authorList>
            <person name="Vincent A.T."/>
            <person name="Schiettekatte O."/>
            <person name="Bourhy P."/>
            <person name="Veyrier F.J."/>
            <person name="Picardeau M."/>
        </authorList>
    </citation>
    <scope>NUCLEOTIDE SEQUENCE [LARGE SCALE GENOMIC DNA]</scope>
    <source>
        <strain evidence="12">201702690</strain>
        <strain evidence="10 13">SSW18</strain>
    </source>
</reference>
<evidence type="ECO:0000256" key="8">
    <source>
        <dbReference type="RuleBase" id="RU000683"/>
    </source>
</evidence>
<keyword evidence="12" id="KW-1185">Reference proteome</keyword>
<evidence type="ECO:0000313" key="10">
    <source>
        <dbReference type="EMBL" id="TGJ98375.1"/>
    </source>
</evidence>
<dbReference type="InterPro" id="IPR000486">
    <property type="entry name" value="Xdiol_ring_cleave_dOase_1/2"/>
</dbReference>
<dbReference type="PANTHER" id="PTHR36113">
    <property type="entry name" value="LYASE, PUTATIVE-RELATED-RELATED"/>
    <property type="match status" value="1"/>
</dbReference>
<dbReference type="Pfam" id="PF00903">
    <property type="entry name" value="Glyoxalase"/>
    <property type="match status" value="1"/>
</dbReference>
<comment type="cofactor">
    <cofactor evidence="1 8">
        <name>Fe(2+)</name>
        <dbReference type="ChEBI" id="CHEBI:29033"/>
    </cofactor>
</comment>
<feature type="domain" description="VOC" evidence="9">
    <location>
        <begin position="149"/>
        <end position="276"/>
    </location>
</feature>
<keyword evidence="7 8" id="KW-0408">Iron</keyword>
<protein>
    <submittedName>
        <fullName evidence="10">Extradiol ring-cleavage dioxygenase</fullName>
    </submittedName>
</protein>
<dbReference type="InterPro" id="IPR029068">
    <property type="entry name" value="Glyas_Bleomycin-R_OHBP_Dase"/>
</dbReference>
<dbReference type="PROSITE" id="PS00082">
    <property type="entry name" value="EXTRADIOL_DIOXYGENAS"/>
    <property type="match status" value="1"/>
</dbReference>
<dbReference type="PANTHER" id="PTHR36113:SF1">
    <property type="entry name" value="GLYOXALASE_BLEOMYCIN RESISTANCE PROTEIN_DIOXYGENASE"/>
    <property type="match status" value="1"/>
</dbReference>
<evidence type="ECO:0000313" key="13">
    <source>
        <dbReference type="Proteomes" id="UP000297946"/>
    </source>
</evidence>
<dbReference type="CDD" id="cd07237">
    <property type="entry name" value="BphC1-RGP6_C_like"/>
    <property type="match status" value="1"/>
</dbReference>
<dbReference type="InterPro" id="IPR037523">
    <property type="entry name" value="VOC_core"/>
</dbReference>